<evidence type="ECO:0000313" key="2">
    <source>
        <dbReference type="EMBL" id="WAR30056.1"/>
    </source>
</evidence>
<feature type="domain" description="VWFA" evidence="1">
    <location>
        <begin position="110"/>
        <end position="184"/>
    </location>
</feature>
<sequence length="184" mass="20589">MADIIFLLDSSISQTEENFRNQLAFINRFVDHVVIDEKNFRVGVVTFSFKAQLEISLTDYGDNVTLKEATWRDAYTSGVGEGPTACQGYIAEGKLVALTCDECFWNTLSDVTFLLDMRSGISDLDFSQAVDALTYLLTDTLNQKYNVTLRLSLVSYGDGSVQIHRHLTDTASNDSLIQYIQTLT</sequence>
<accession>A0ABY7GFT4</accession>
<reference evidence="2" key="1">
    <citation type="submission" date="2022-11" db="EMBL/GenBank/DDBJ databases">
        <title>Centuries of genome instability and evolution in soft-shell clam transmissible cancer (bioRxiv).</title>
        <authorList>
            <person name="Hart S.F.M."/>
            <person name="Yonemitsu M.A."/>
            <person name="Giersch R.M."/>
            <person name="Beal B.F."/>
            <person name="Arriagada G."/>
            <person name="Davis B.W."/>
            <person name="Ostrander E.A."/>
            <person name="Goff S.P."/>
            <person name="Metzger M.J."/>
        </authorList>
    </citation>
    <scope>NUCLEOTIDE SEQUENCE</scope>
    <source>
        <strain evidence="2">MELC-2E11</strain>
        <tissue evidence="2">Siphon/mantle</tissue>
    </source>
</reference>
<evidence type="ECO:0000313" key="3">
    <source>
        <dbReference type="Proteomes" id="UP001164746"/>
    </source>
</evidence>
<gene>
    <name evidence="2" type="ORF">MAR_003624</name>
</gene>
<dbReference type="Proteomes" id="UP001164746">
    <property type="component" value="Chromosome 16"/>
</dbReference>
<dbReference type="Gene3D" id="3.40.50.410">
    <property type="entry name" value="von Willebrand factor, type A domain"/>
    <property type="match status" value="1"/>
</dbReference>
<proteinExistence type="predicted"/>
<dbReference type="Pfam" id="PF00092">
    <property type="entry name" value="VWA"/>
    <property type="match status" value="1"/>
</dbReference>
<dbReference type="EMBL" id="CP111027">
    <property type="protein sequence ID" value="WAR30056.1"/>
    <property type="molecule type" value="Genomic_DNA"/>
</dbReference>
<dbReference type="InterPro" id="IPR002035">
    <property type="entry name" value="VWF_A"/>
</dbReference>
<protein>
    <recommendedName>
        <fullName evidence="1">VWFA domain-containing protein</fullName>
    </recommendedName>
</protein>
<dbReference type="PANTHER" id="PTHR22588:SF3">
    <property type="entry name" value="VWFA DOMAIN-CONTAINING PROTEIN"/>
    <property type="match status" value="1"/>
</dbReference>
<dbReference type="PROSITE" id="PS50234">
    <property type="entry name" value="VWFA"/>
    <property type="match status" value="2"/>
</dbReference>
<evidence type="ECO:0000259" key="1">
    <source>
        <dbReference type="PROSITE" id="PS50234"/>
    </source>
</evidence>
<feature type="domain" description="VWFA" evidence="1">
    <location>
        <begin position="3"/>
        <end position="69"/>
    </location>
</feature>
<dbReference type="PANTHER" id="PTHR22588">
    <property type="entry name" value="VWFA DOMAIN-CONTAINING PROTEIN"/>
    <property type="match status" value="1"/>
</dbReference>
<organism evidence="2 3">
    <name type="scientific">Mya arenaria</name>
    <name type="common">Soft-shell clam</name>
    <dbReference type="NCBI Taxonomy" id="6604"/>
    <lineage>
        <taxon>Eukaryota</taxon>
        <taxon>Metazoa</taxon>
        <taxon>Spiralia</taxon>
        <taxon>Lophotrochozoa</taxon>
        <taxon>Mollusca</taxon>
        <taxon>Bivalvia</taxon>
        <taxon>Autobranchia</taxon>
        <taxon>Heteroconchia</taxon>
        <taxon>Euheterodonta</taxon>
        <taxon>Imparidentia</taxon>
        <taxon>Neoheterodontei</taxon>
        <taxon>Myida</taxon>
        <taxon>Myoidea</taxon>
        <taxon>Myidae</taxon>
        <taxon>Mya</taxon>
    </lineage>
</organism>
<dbReference type="InterPro" id="IPR052229">
    <property type="entry name" value="Collagen-VI/PIF"/>
</dbReference>
<dbReference type="InterPro" id="IPR036465">
    <property type="entry name" value="vWFA_dom_sf"/>
</dbReference>
<dbReference type="SUPFAM" id="SSF53300">
    <property type="entry name" value="vWA-like"/>
    <property type="match status" value="2"/>
</dbReference>
<keyword evidence="3" id="KW-1185">Reference proteome</keyword>
<feature type="non-terminal residue" evidence="2">
    <location>
        <position position="1"/>
    </location>
</feature>
<name>A0ABY7GFT4_MYAAR</name>